<organism evidence="15 16">
    <name type="scientific">Hibiscus sabdariffa</name>
    <name type="common">roselle</name>
    <dbReference type="NCBI Taxonomy" id="183260"/>
    <lineage>
        <taxon>Eukaryota</taxon>
        <taxon>Viridiplantae</taxon>
        <taxon>Streptophyta</taxon>
        <taxon>Embryophyta</taxon>
        <taxon>Tracheophyta</taxon>
        <taxon>Spermatophyta</taxon>
        <taxon>Magnoliopsida</taxon>
        <taxon>eudicotyledons</taxon>
        <taxon>Gunneridae</taxon>
        <taxon>Pentapetalae</taxon>
        <taxon>rosids</taxon>
        <taxon>malvids</taxon>
        <taxon>Malvales</taxon>
        <taxon>Malvaceae</taxon>
        <taxon>Malvoideae</taxon>
        <taxon>Hibiscus</taxon>
    </lineage>
</organism>
<dbReference type="Gene3D" id="3.40.525.10">
    <property type="entry name" value="CRAL-TRIO lipid binding domain"/>
    <property type="match status" value="1"/>
</dbReference>
<feature type="repeat" description="Solcar" evidence="10">
    <location>
        <begin position="713"/>
        <end position="801"/>
    </location>
</feature>
<evidence type="ECO:0000256" key="3">
    <source>
        <dbReference type="ARBA" id="ARBA00004395"/>
    </source>
</evidence>
<feature type="repeat" description="Solcar" evidence="10">
    <location>
        <begin position="616"/>
        <end position="704"/>
    </location>
</feature>
<sequence>MVVDENAGIGFRFLVYIHFSVNNLFIVSDMDGSAKKTGRSASNKFRNSMSKRGRRSSKVMSIEIDDERSPEELQSVEAFRQALISEDKLPARHDDYHTLLRFLKARRFDLEKTKEMWNNMLQWRSEFGTDTIIEDLEFKEHSEVLKYYPQGYHGVDKDGRPVYIERLGMVDAGKLMQVTTMDRYLKYHVREFEKTFQMKFPACSIAAKKHIDQSTTILDVNGVGLKSFTKAARDLVGSLQKIDSDNYPETLNRMFIINAGSGFRMLWNSVKSFLDPKTTAKINVLGNKFQSKLLEIIDECQLPDFLGGTCTCAEHGGCMLSDKGPWKDPEIIKMVQSGAHKGSNQSQAESTEEKSTSEDKTVQTKETPASDPLDAEPVPDAADKQTTNQIEHPEPAPVLDIVPKASMEIVPVVKEPMDLALQKREQNESFAPLPKGAKVYCGIADPFTKQESRKNPDFTSSPLFNGVMTFVMGVATMVKVTRNIPRKDSVVRPALPAPNAAVKIEEIPAQPPQPCISPNELEAVMKRMAELEARLVAINMQSTTMPPEKEEMLNTALSRADALEQELMATKKALENSFAQQQELAEYIEKKKKKKRTLLVVEQFVCQLGQATPHPPNALWSSNNALMRRQSKSFDLIIQLTCKDQFNDGRVTNFPTYKNTAHAIFTISRLEGLKGLYAGFLPAVLGSTVSWGLYFFFYGRVKQRYSKNREEKLSSGLHLASAAEAGALVSLCTNPIWLIKTRLQLQNPLNQNRRYTGIYDALRTILREEGWTALYKGLGPGLLMVSHGAIQFTTYEKLRRVMVDYKAKKQKSESASNLLNSFDYAVLGGSSKIAAILITYPFQQRPSDEGIPRYMNSWHVVKETARRVFDPNDVQHESLESCSQRIVDEVCRAASLSSVSRKMVIEHRSRSVIWKPPTPNMVKLNIDGACRTRDGVDSCGGVFRMLGSV</sequence>
<dbReference type="InterPro" id="IPR011074">
    <property type="entry name" value="CRAL/TRIO_N_dom"/>
</dbReference>
<feature type="compositionally biased region" description="Polar residues" evidence="12">
    <location>
        <begin position="39"/>
        <end position="48"/>
    </location>
</feature>
<keyword evidence="7" id="KW-0333">Golgi apparatus</keyword>
<dbReference type="InterPro" id="IPR001251">
    <property type="entry name" value="CRAL-TRIO_dom"/>
</dbReference>
<dbReference type="Proteomes" id="UP001472677">
    <property type="component" value="Unassembled WGS sequence"/>
</dbReference>
<keyword evidence="5 10" id="KW-0812">Transmembrane</keyword>
<dbReference type="PANTHER" id="PTHR45657:SF29">
    <property type="entry name" value="PHOSPHATIDYLINOSITOL_PHOSPHATIDYLCHOLINE TRANSFER PROTEIN SFH12"/>
    <property type="match status" value="1"/>
</dbReference>
<keyword evidence="6" id="KW-0813">Transport</keyword>
<dbReference type="SMART" id="SM01100">
    <property type="entry name" value="CRAL_TRIO_N"/>
    <property type="match status" value="1"/>
</dbReference>
<evidence type="ECO:0000313" key="15">
    <source>
        <dbReference type="EMBL" id="KAK8556835.1"/>
    </source>
</evidence>
<evidence type="ECO:0000256" key="7">
    <source>
        <dbReference type="ARBA" id="ARBA00023034"/>
    </source>
</evidence>
<dbReference type="PANTHER" id="PTHR45657">
    <property type="entry name" value="CRAL-TRIO DOMAIN-CONTAINING PROTEIN YKL091C-RELATED"/>
    <property type="match status" value="1"/>
</dbReference>
<dbReference type="SUPFAM" id="SSF52087">
    <property type="entry name" value="CRAL/TRIO domain"/>
    <property type="match status" value="1"/>
</dbReference>
<name>A0ABR2EBA1_9ROSI</name>
<evidence type="ECO:0000256" key="10">
    <source>
        <dbReference type="PROSITE-ProRule" id="PRU00282"/>
    </source>
</evidence>
<feature type="compositionally biased region" description="Basic and acidic residues" evidence="12">
    <location>
        <begin position="351"/>
        <end position="363"/>
    </location>
</feature>
<evidence type="ECO:0000256" key="12">
    <source>
        <dbReference type="SAM" id="MobiDB-lite"/>
    </source>
</evidence>
<evidence type="ECO:0000256" key="6">
    <source>
        <dbReference type="ARBA" id="ARBA00022927"/>
    </source>
</evidence>
<dbReference type="CDD" id="cd00170">
    <property type="entry name" value="SEC14"/>
    <property type="match status" value="1"/>
</dbReference>
<dbReference type="Pfam" id="PF00650">
    <property type="entry name" value="CRAL_TRIO"/>
    <property type="match status" value="1"/>
</dbReference>
<comment type="subcellular location">
    <subcellularLocation>
        <location evidence="2">Cell membrane</location>
        <topology evidence="2">Peripheral membrane protein</topology>
    </subcellularLocation>
    <subcellularLocation>
        <location evidence="3">Golgi apparatus membrane</location>
        <topology evidence="3">Peripheral membrane protein</topology>
    </subcellularLocation>
    <subcellularLocation>
        <location evidence="1">Membrane</location>
        <topology evidence="1">Multi-pass membrane protein</topology>
    </subcellularLocation>
</comment>
<dbReference type="Pfam" id="PF00153">
    <property type="entry name" value="Mito_carr"/>
    <property type="match status" value="2"/>
</dbReference>
<evidence type="ECO:0000256" key="13">
    <source>
        <dbReference type="SAM" id="Phobius"/>
    </source>
</evidence>
<feature type="region of interest" description="Disordered" evidence="12">
    <location>
        <begin position="36"/>
        <end position="57"/>
    </location>
</feature>
<comment type="similarity">
    <text evidence="9">Belongs to the SFH family.</text>
</comment>
<feature type="transmembrane region" description="Helical" evidence="13">
    <location>
        <begin position="717"/>
        <end position="739"/>
    </location>
</feature>
<evidence type="ECO:0000256" key="4">
    <source>
        <dbReference type="ARBA" id="ARBA00022475"/>
    </source>
</evidence>
<comment type="caution">
    <text evidence="15">The sequence shown here is derived from an EMBL/GenBank/DDBJ whole genome shotgun (WGS) entry which is preliminary data.</text>
</comment>
<feature type="region of interest" description="Disordered" evidence="12">
    <location>
        <begin position="338"/>
        <end position="399"/>
    </location>
</feature>
<keyword evidence="13" id="KW-1133">Transmembrane helix</keyword>
<dbReference type="Pfam" id="PF03765">
    <property type="entry name" value="CRAL_TRIO_N"/>
    <property type="match status" value="1"/>
</dbReference>
<dbReference type="SUPFAM" id="SSF103506">
    <property type="entry name" value="Mitochondrial carrier"/>
    <property type="match status" value="1"/>
</dbReference>
<dbReference type="PROSITE" id="PS50191">
    <property type="entry name" value="CRAL_TRIO"/>
    <property type="match status" value="1"/>
</dbReference>
<reference evidence="15 16" key="1">
    <citation type="journal article" date="2024" name="G3 (Bethesda)">
        <title>Genome assembly of Hibiscus sabdariffa L. provides insights into metabolisms of medicinal natural products.</title>
        <authorList>
            <person name="Kim T."/>
        </authorList>
    </citation>
    <scope>NUCLEOTIDE SEQUENCE [LARGE SCALE GENOMIC DNA]</scope>
    <source>
        <strain evidence="15">TK-2024</strain>
        <tissue evidence="15">Old leaves</tissue>
    </source>
</reference>
<evidence type="ECO:0000259" key="14">
    <source>
        <dbReference type="PROSITE" id="PS50191"/>
    </source>
</evidence>
<keyword evidence="11" id="KW-0175">Coiled coil</keyword>
<keyword evidence="6" id="KW-0653">Protein transport</keyword>
<dbReference type="InterPro" id="IPR036865">
    <property type="entry name" value="CRAL-TRIO_dom_sf"/>
</dbReference>
<feature type="coiled-coil region" evidence="11">
    <location>
        <begin position="521"/>
        <end position="580"/>
    </location>
</feature>
<evidence type="ECO:0000256" key="5">
    <source>
        <dbReference type="ARBA" id="ARBA00022692"/>
    </source>
</evidence>
<protein>
    <recommendedName>
        <fullName evidence="14">CRAL-TRIO domain-containing protein</fullName>
    </recommendedName>
</protein>
<feature type="domain" description="CRAL-TRIO" evidence="14">
    <location>
        <begin position="140"/>
        <end position="314"/>
    </location>
</feature>
<dbReference type="InterPro" id="IPR051026">
    <property type="entry name" value="PI/PC_transfer"/>
</dbReference>
<dbReference type="InterPro" id="IPR018108">
    <property type="entry name" value="MCP_transmembrane"/>
</dbReference>
<dbReference type="Gene3D" id="1.10.8.20">
    <property type="entry name" value="N-terminal domain of phosphatidylinositol transfer protein sec14p"/>
    <property type="match status" value="1"/>
</dbReference>
<evidence type="ECO:0000256" key="9">
    <source>
        <dbReference type="ARBA" id="ARBA00038020"/>
    </source>
</evidence>
<keyword evidence="8 10" id="KW-0472">Membrane</keyword>
<feature type="transmembrane region" description="Helical" evidence="13">
    <location>
        <begin position="676"/>
        <end position="697"/>
    </location>
</feature>
<dbReference type="Gene3D" id="1.50.40.10">
    <property type="entry name" value="Mitochondrial carrier domain"/>
    <property type="match status" value="1"/>
</dbReference>
<dbReference type="InterPro" id="IPR036273">
    <property type="entry name" value="CRAL/TRIO_N_dom_sf"/>
</dbReference>
<evidence type="ECO:0000256" key="11">
    <source>
        <dbReference type="SAM" id="Coils"/>
    </source>
</evidence>
<dbReference type="InterPro" id="IPR023395">
    <property type="entry name" value="MCP_dom_sf"/>
</dbReference>
<keyword evidence="16" id="KW-1185">Reference proteome</keyword>
<proteinExistence type="inferred from homology"/>
<dbReference type="PROSITE" id="PS50920">
    <property type="entry name" value="SOLCAR"/>
    <property type="match status" value="2"/>
</dbReference>
<evidence type="ECO:0000313" key="16">
    <source>
        <dbReference type="Proteomes" id="UP001472677"/>
    </source>
</evidence>
<evidence type="ECO:0000256" key="1">
    <source>
        <dbReference type="ARBA" id="ARBA00004141"/>
    </source>
</evidence>
<accession>A0ABR2EBA1</accession>
<dbReference type="SUPFAM" id="SSF46938">
    <property type="entry name" value="CRAL/TRIO N-terminal domain"/>
    <property type="match status" value="1"/>
</dbReference>
<gene>
    <name evidence="15" type="ORF">V6N12_003226</name>
</gene>
<dbReference type="EMBL" id="JBBPBM010000017">
    <property type="protein sequence ID" value="KAK8556835.1"/>
    <property type="molecule type" value="Genomic_DNA"/>
</dbReference>
<dbReference type="SMART" id="SM00516">
    <property type="entry name" value="SEC14"/>
    <property type="match status" value="1"/>
</dbReference>
<keyword evidence="4" id="KW-1003">Cell membrane</keyword>
<evidence type="ECO:0000256" key="2">
    <source>
        <dbReference type="ARBA" id="ARBA00004202"/>
    </source>
</evidence>
<evidence type="ECO:0000256" key="8">
    <source>
        <dbReference type="ARBA" id="ARBA00023136"/>
    </source>
</evidence>